<sequence>MTESSIFIATDADLHDGDKSSRAHLVPLARVHMTSENSSSRARDVLRADVLENMKSNAEADTISAK</sequence>
<dbReference type="Proteomes" id="UP000274429">
    <property type="component" value="Unassembled WGS sequence"/>
</dbReference>
<dbReference type="AlphaFoldDB" id="A0A0R3WUY5"/>
<evidence type="ECO:0000313" key="1">
    <source>
        <dbReference type="EMBL" id="VDM25188.1"/>
    </source>
</evidence>
<proteinExistence type="predicted"/>
<reference evidence="3" key="1">
    <citation type="submission" date="2017-02" db="UniProtKB">
        <authorList>
            <consortium name="WormBaseParasite"/>
        </authorList>
    </citation>
    <scope>IDENTIFICATION</scope>
</reference>
<evidence type="ECO:0000313" key="2">
    <source>
        <dbReference type="Proteomes" id="UP000274429"/>
    </source>
</evidence>
<dbReference type="EMBL" id="UYWX01004762">
    <property type="protein sequence ID" value="VDM25188.1"/>
    <property type="molecule type" value="Genomic_DNA"/>
</dbReference>
<organism evidence="3">
    <name type="scientific">Hydatigena taeniaeformis</name>
    <name type="common">Feline tapeworm</name>
    <name type="synonym">Taenia taeniaeformis</name>
    <dbReference type="NCBI Taxonomy" id="6205"/>
    <lineage>
        <taxon>Eukaryota</taxon>
        <taxon>Metazoa</taxon>
        <taxon>Spiralia</taxon>
        <taxon>Lophotrochozoa</taxon>
        <taxon>Platyhelminthes</taxon>
        <taxon>Cestoda</taxon>
        <taxon>Eucestoda</taxon>
        <taxon>Cyclophyllidea</taxon>
        <taxon>Taeniidae</taxon>
        <taxon>Hydatigera</taxon>
    </lineage>
</organism>
<protein>
    <submittedName>
        <fullName evidence="1 3">Uncharacterized protein</fullName>
    </submittedName>
</protein>
<accession>A0A0R3WUY5</accession>
<dbReference type="WBParaSite" id="TTAC_0000457501-mRNA-1">
    <property type="protein sequence ID" value="TTAC_0000457501-mRNA-1"/>
    <property type="gene ID" value="TTAC_0000457501"/>
</dbReference>
<keyword evidence="2" id="KW-1185">Reference proteome</keyword>
<name>A0A0R3WUY5_HYDTA</name>
<dbReference type="STRING" id="6205.A0A0R3WUY5"/>
<gene>
    <name evidence="1" type="ORF">TTAC_LOCUS4561</name>
</gene>
<evidence type="ECO:0000313" key="3">
    <source>
        <dbReference type="WBParaSite" id="TTAC_0000457501-mRNA-1"/>
    </source>
</evidence>
<reference evidence="1 2" key="2">
    <citation type="submission" date="2018-11" db="EMBL/GenBank/DDBJ databases">
        <authorList>
            <consortium name="Pathogen Informatics"/>
        </authorList>
    </citation>
    <scope>NUCLEOTIDE SEQUENCE [LARGE SCALE GENOMIC DNA]</scope>
</reference>